<name>A0ABP4EL24_9ACTN</name>
<protein>
    <submittedName>
        <fullName evidence="1">Uncharacterized protein</fullName>
    </submittedName>
</protein>
<dbReference type="Proteomes" id="UP001501581">
    <property type="component" value="Unassembled WGS sequence"/>
</dbReference>
<organism evidence="1 2">
    <name type="scientific">Nocardioides dubius</name>
    <dbReference type="NCBI Taxonomy" id="317019"/>
    <lineage>
        <taxon>Bacteria</taxon>
        <taxon>Bacillati</taxon>
        <taxon>Actinomycetota</taxon>
        <taxon>Actinomycetes</taxon>
        <taxon>Propionibacteriales</taxon>
        <taxon>Nocardioidaceae</taxon>
        <taxon>Nocardioides</taxon>
    </lineage>
</organism>
<evidence type="ECO:0000313" key="1">
    <source>
        <dbReference type="EMBL" id="GAA1110206.1"/>
    </source>
</evidence>
<accession>A0ABP4EL24</accession>
<proteinExistence type="predicted"/>
<keyword evidence="2" id="KW-1185">Reference proteome</keyword>
<comment type="caution">
    <text evidence="1">The sequence shown here is derived from an EMBL/GenBank/DDBJ whole genome shotgun (WGS) entry which is preliminary data.</text>
</comment>
<dbReference type="EMBL" id="BAAALG010000012">
    <property type="protein sequence ID" value="GAA1110206.1"/>
    <property type="molecule type" value="Genomic_DNA"/>
</dbReference>
<dbReference type="RefSeq" id="WP_415630021.1">
    <property type="nucleotide sequence ID" value="NZ_CBCRZO010000011.1"/>
</dbReference>
<sequence length="102" mass="11332">MYAPHYEHGNPSCYQNLRNGGQFYHSNDTVQSIDNCADGWGSKIEATIVVTGNTKFCYNIKGSGTSTTCDYNFVEGRVGMLRAWSVDNDIEKGAGDWYAFLT</sequence>
<evidence type="ECO:0000313" key="2">
    <source>
        <dbReference type="Proteomes" id="UP001501581"/>
    </source>
</evidence>
<gene>
    <name evidence="1" type="ORF">GCM10009668_33510</name>
</gene>
<reference evidence="2" key="1">
    <citation type="journal article" date="2019" name="Int. J. Syst. Evol. Microbiol.">
        <title>The Global Catalogue of Microorganisms (GCM) 10K type strain sequencing project: providing services to taxonomists for standard genome sequencing and annotation.</title>
        <authorList>
            <consortium name="The Broad Institute Genomics Platform"/>
            <consortium name="The Broad Institute Genome Sequencing Center for Infectious Disease"/>
            <person name="Wu L."/>
            <person name="Ma J."/>
        </authorList>
    </citation>
    <scope>NUCLEOTIDE SEQUENCE [LARGE SCALE GENOMIC DNA]</scope>
    <source>
        <strain evidence="2">JCM 13008</strain>
    </source>
</reference>